<dbReference type="SMART" id="SM00028">
    <property type="entry name" value="TPR"/>
    <property type="match status" value="6"/>
</dbReference>
<feature type="repeat" description="TPR" evidence="5">
    <location>
        <begin position="397"/>
        <end position="430"/>
    </location>
</feature>
<dbReference type="InterPro" id="IPR025986">
    <property type="entry name" value="RPAP3-like_C"/>
</dbReference>
<dbReference type="GO" id="GO:0101031">
    <property type="term" value="C:protein folding chaperone complex"/>
    <property type="evidence" value="ECO:0007669"/>
    <property type="project" value="TreeGrafter"/>
</dbReference>
<dbReference type="OrthoDB" id="2942533at2759"/>
<dbReference type="InterPro" id="IPR011990">
    <property type="entry name" value="TPR-like_helical_dom_sf"/>
</dbReference>
<keyword evidence="1" id="KW-0677">Repeat</keyword>
<feature type="compositionally biased region" description="Low complexity" evidence="6">
    <location>
        <begin position="272"/>
        <end position="283"/>
    </location>
</feature>
<feature type="compositionally biased region" description="Basic and acidic residues" evidence="6">
    <location>
        <begin position="289"/>
        <end position="320"/>
    </location>
</feature>
<dbReference type="Pfam" id="PF13877">
    <property type="entry name" value="RPAP3_C"/>
    <property type="match status" value="1"/>
</dbReference>
<feature type="domain" description="RNA-polymerase II-associated protein 3-like C-terminal" evidence="7">
    <location>
        <begin position="601"/>
        <end position="689"/>
    </location>
</feature>
<comment type="similarity">
    <text evidence="3">Belongs to the RPAP3 family.</text>
</comment>
<feature type="region of interest" description="Disordered" evidence="6">
    <location>
        <begin position="39"/>
        <end position="79"/>
    </location>
</feature>
<dbReference type="PANTHER" id="PTHR46423">
    <property type="entry name" value="RNA POLYMERASE II-ASSOCIATED PROTEIN 3"/>
    <property type="match status" value="1"/>
</dbReference>
<dbReference type="STRING" id="543379.A0A232FGA0"/>
<name>A0A232FGA0_9HYME</name>
<protein>
    <recommendedName>
        <fullName evidence="4">RNA polymerase II-associated protein 3</fullName>
    </recommendedName>
</protein>
<accession>A0A232FGA0</accession>
<reference evidence="8 9" key="1">
    <citation type="journal article" date="2017" name="Curr. Biol.">
        <title>The Evolution of Venom by Co-option of Single-Copy Genes.</title>
        <authorList>
            <person name="Martinson E.O."/>
            <person name="Mrinalini"/>
            <person name="Kelkar Y.D."/>
            <person name="Chang C.H."/>
            <person name="Werren J.H."/>
        </authorList>
    </citation>
    <scope>NUCLEOTIDE SEQUENCE [LARGE SCALE GENOMIC DNA]</scope>
    <source>
        <strain evidence="8 9">Alberta</strain>
        <tissue evidence="8">Whole body</tissue>
    </source>
</reference>
<evidence type="ECO:0000259" key="7">
    <source>
        <dbReference type="Pfam" id="PF13877"/>
    </source>
</evidence>
<dbReference type="Gene3D" id="1.25.40.10">
    <property type="entry name" value="Tetratricopeptide repeat domain"/>
    <property type="match status" value="2"/>
</dbReference>
<dbReference type="PROSITE" id="PS50005">
    <property type="entry name" value="TPR"/>
    <property type="match status" value="4"/>
</dbReference>
<feature type="compositionally biased region" description="Basic and acidic residues" evidence="6">
    <location>
        <begin position="59"/>
        <end position="79"/>
    </location>
</feature>
<feature type="repeat" description="TPR" evidence="5">
    <location>
        <begin position="126"/>
        <end position="159"/>
    </location>
</feature>
<dbReference type="InterPro" id="IPR051966">
    <property type="entry name" value="RPAP3"/>
</dbReference>
<keyword evidence="2 5" id="KW-0802">TPR repeat</keyword>
<proteinExistence type="inferred from homology"/>
<comment type="caution">
    <text evidence="8">The sequence shown here is derived from an EMBL/GenBank/DDBJ whole genome shotgun (WGS) entry which is preliminary data.</text>
</comment>
<evidence type="ECO:0000256" key="5">
    <source>
        <dbReference type="PROSITE-ProRule" id="PRU00339"/>
    </source>
</evidence>
<dbReference type="Proteomes" id="UP000215335">
    <property type="component" value="Unassembled WGS sequence"/>
</dbReference>
<sequence length="719" mass="82498">MDKSILLQKQIRDNSEDLQKELRDMEAWEEQMKKKDMEMRFLKEDKAIPPIRTKKKKKAEQAADVSRDQKPSKTKRIEGSDYKSWDKFDADKVCNEMEKNDKSNEKVEKILEIPSKEQLEKEHAEATKLKDEGNALVQKQQFTKAVGKYSEAIRIFPHDAVFFANRALCQLKIDNLYSAESDCTAAIKLDETYVKAYHRRASARIGLKRYKDAEQDLKKVLELEPANKEAAALLRQIQTKIEKTSAPMIISGGEKPENSTIEKQIGEKLLGKKSSPTSPTKSKALVEPSESKVEKTNTKETSKNENHSKQEKVNKIFSDEELEKDHLEANKFKDEGNTLVQMQQYAKAIEKYSQAIKIFPYDSAYFANRALCKLKLDKFQDAESDCNFAIELDNRYVKAYLRRATARLEQKNYENALKDVKTVMKIAPTNKEAVVMSKQIQMKIEESSRGSTSADETVIKKVVNKASNSMESESIKITHKHAEKQNQLLGSVKIPSQTESANNNGLPAWLPKLKEGVNIVESSLEPTSRQKQTMKRITIKEIPNDESIFEGAVKEKNKEKPEQVVTQDVKTMHQDGKSQTTTKIVDNTQSCMNNMEKIPPPPKSSVAFLLSWQKNVSPDFRYKYLKQITPKDLPDIFKESMESNIFSEIVFILNTKFIGNQDKIYDYLYYLAKLKRFRALILFMTQADKEALKNLFSHCKSNEGRTENEVNNLYSAYEM</sequence>
<evidence type="ECO:0000256" key="3">
    <source>
        <dbReference type="ARBA" id="ARBA00038275"/>
    </source>
</evidence>
<keyword evidence="9" id="KW-1185">Reference proteome</keyword>
<evidence type="ECO:0000256" key="1">
    <source>
        <dbReference type="ARBA" id="ARBA00022737"/>
    </source>
</evidence>
<evidence type="ECO:0000313" key="8">
    <source>
        <dbReference type="EMBL" id="OXU29459.1"/>
    </source>
</evidence>
<dbReference type="InterPro" id="IPR019734">
    <property type="entry name" value="TPR_rpt"/>
</dbReference>
<dbReference type="PANTHER" id="PTHR46423:SF1">
    <property type="entry name" value="RNA POLYMERASE II-ASSOCIATED PROTEIN 3"/>
    <property type="match status" value="1"/>
</dbReference>
<evidence type="ECO:0000313" key="9">
    <source>
        <dbReference type="Proteomes" id="UP000215335"/>
    </source>
</evidence>
<evidence type="ECO:0000256" key="4">
    <source>
        <dbReference type="ARBA" id="ARBA00040133"/>
    </source>
</evidence>
<evidence type="ECO:0000256" key="6">
    <source>
        <dbReference type="SAM" id="MobiDB-lite"/>
    </source>
</evidence>
<feature type="region of interest" description="Disordered" evidence="6">
    <location>
        <begin position="268"/>
        <end position="320"/>
    </location>
</feature>
<feature type="repeat" description="TPR" evidence="5">
    <location>
        <begin position="329"/>
        <end position="362"/>
    </location>
</feature>
<feature type="repeat" description="TPR" evidence="5">
    <location>
        <begin position="194"/>
        <end position="227"/>
    </location>
</feature>
<dbReference type="SUPFAM" id="SSF48452">
    <property type="entry name" value="TPR-like"/>
    <property type="match status" value="2"/>
</dbReference>
<dbReference type="Pfam" id="PF13181">
    <property type="entry name" value="TPR_8"/>
    <property type="match status" value="1"/>
</dbReference>
<evidence type="ECO:0000256" key="2">
    <source>
        <dbReference type="ARBA" id="ARBA00022803"/>
    </source>
</evidence>
<gene>
    <name evidence="8" type="ORF">TSAR_000851</name>
</gene>
<dbReference type="AlphaFoldDB" id="A0A232FGA0"/>
<organism evidence="8 9">
    <name type="scientific">Trichomalopsis sarcophagae</name>
    <dbReference type="NCBI Taxonomy" id="543379"/>
    <lineage>
        <taxon>Eukaryota</taxon>
        <taxon>Metazoa</taxon>
        <taxon>Ecdysozoa</taxon>
        <taxon>Arthropoda</taxon>
        <taxon>Hexapoda</taxon>
        <taxon>Insecta</taxon>
        <taxon>Pterygota</taxon>
        <taxon>Neoptera</taxon>
        <taxon>Endopterygota</taxon>
        <taxon>Hymenoptera</taxon>
        <taxon>Apocrita</taxon>
        <taxon>Proctotrupomorpha</taxon>
        <taxon>Chalcidoidea</taxon>
        <taxon>Pteromalidae</taxon>
        <taxon>Pteromalinae</taxon>
        <taxon>Trichomalopsis</taxon>
    </lineage>
</organism>
<dbReference type="EMBL" id="NNAY01000288">
    <property type="protein sequence ID" value="OXU29459.1"/>
    <property type="molecule type" value="Genomic_DNA"/>
</dbReference>